<accession>A0ABV8UNY4</accession>
<proteinExistence type="predicted"/>
<dbReference type="InterPro" id="IPR015927">
    <property type="entry name" value="Peptidase_S24_S26A/B/C"/>
</dbReference>
<comment type="caution">
    <text evidence="3">The sequence shown here is derived from an EMBL/GenBank/DDBJ whole genome shotgun (WGS) entry which is preliminary data.</text>
</comment>
<dbReference type="SUPFAM" id="SSF51306">
    <property type="entry name" value="LexA/Signal peptidase"/>
    <property type="match status" value="1"/>
</dbReference>
<reference evidence="4" key="1">
    <citation type="journal article" date="2019" name="Int. J. Syst. Evol. Microbiol.">
        <title>The Global Catalogue of Microorganisms (GCM) 10K type strain sequencing project: providing services to taxonomists for standard genome sequencing and annotation.</title>
        <authorList>
            <consortium name="The Broad Institute Genomics Platform"/>
            <consortium name="The Broad Institute Genome Sequencing Center for Infectious Disease"/>
            <person name="Wu L."/>
            <person name="Ma J."/>
        </authorList>
    </citation>
    <scope>NUCLEOTIDE SEQUENCE [LARGE SCALE GENOMIC DNA]</scope>
    <source>
        <strain evidence="4">CECT 8472</strain>
    </source>
</reference>
<dbReference type="CDD" id="cd00093">
    <property type="entry name" value="HTH_XRE"/>
    <property type="match status" value="1"/>
</dbReference>
<feature type="compositionally biased region" description="Pro residues" evidence="1">
    <location>
        <begin position="104"/>
        <end position="116"/>
    </location>
</feature>
<dbReference type="SMART" id="SM00530">
    <property type="entry name" value="HTH_XRE"/>
    <property type="match status" value="1"/>
</dbReference>
<dbReference type="InterPro" id="IPR001387">
    <property type="entry name" value="Cro/C1-type_HTH"/>
</dbReference>
<protein>
    <submittedName>
        <fullName evidence="3">XRE family transcriptional regulator</fullName>
    </submittedName>
</protein>
<feature type="region of interest" description="Disordered" evidence="1">
    <location>
        <begin position="1"/>
        <end position="20"/>
    </location>
</feature>
<gene>
    <name evidence="3" type="ORF">ACFOW6_15820</name>
</gene>
<dbReference type="InterPro" id="IPR036286">
    <property type="entry name" value="LexA/Signal_pep-like_sf"/>
</dbReference>
<dbReference type="InterPro" id="IPR010982">
    <property type="entry name" value="Lambda_DNA-bd_dom_sf"/>
</dbReference>
<dbReference type="Gene3D" id="1.10.260.40">
    <property type="entry name" value="lambda repressor-like DNA-binding domains"/>
    <property type="match status" value="1"/>
</dbReference>
<evidence type="ECO:0000313" key="3">
    <source>
        <dbReference type="EMBL" id="MFC4353018.1"/>
    </source>
</evidence>
<dbReference type="InterPro" id="IPR039418">
    <property type="entry name" value="LexA-like"/>
</dbReference>
<dbReference type="RefSeq" id="WP_382423393.1">
    <property type="nucleotide sequence ID" value="NZ_JBHSCW010000010.1"/>
</dbReference>
<organism evidence="3 4">
    <name type="scientific">Fodinicurvata halophila</name>
    <dbReference type="NCBI Taxonomy" id="1419723"/>
    <lineage>
        <taxon>Bacteria</taxon>
        <taxon>Pseudomonadati</taxon>
        <taxon>Pseudomonadota</taxon>
        <taxon>Alphaproteobacteria</taxon>
        <taxon>Rhodospirillales</taxon>
        <taxon>Rhodovibrionaceae</taxon>
        <taxon>Fodinicurvata</taxon>
    </lineage>
</organism>
<feature type="domain" description="HTH cro/C1-type" evidence="2">
    <location>
        <begin position="24"/>
        <end position="77"/>
    </location>
</feature>
<dbReference type="Pfam" id="PF00717">
    <property type="entry name" value="Peptidase_S24"/>
    <property type="match status" value="1"/>
</dbReference>
<dbReference type="EMBL" id="JBHSCW010000010">
    <property type="protein sequence ID" value="MFC4353018.1"/>
    <property type="molecule type" value="Genomic_DNA"/>
</dbReference>
<evidence type="ECO:0000256" key="1">
    <source>
        <dbReference type="SAM" id="MobiDB-lite"/>
    </source>
</evidence>
<dbReference type="Gene3D" id="2.10.109.10">
    <property type="entry name" value="Umud Fragment, subunit A"/>
    <property type="match status" value="1"/>
</dbReference>
<sequence>MERQDSETANQETADRDARLGELVRRWRRAAGLSQPQLAARLGVTQQALAQLESGQTRAPRYLMQLARLMGVDPTDLAAGRLPPGLLQDAPSEQGGPAHESSPLPRPNVAGPPRPAPLGARDLPVYASAQGGADGMIVAYDPIEWIERPAPLGGVPDAFAMYVVNDSMEPRYRQGDLLLIHPQRPVRRGKDVLVISREIAGEPEAVDAFPLDDTGGEHTAWIKELVRLEADQVVLRQLNPAGEFTLPRAHVAGLHLVVGVYYD</sequence>
<keyword evidence="4" id="KW-1185">Reference proteome</keyword>
<dbReference type="Proteomes" id="UP001595799">
    <property type="component" value="Unassembled WGS sequence"/>
</dbReference>
<dbReference type="SUPFAM" id="SSF47413">
    <property type="entry name" value="lambda repressor-like DNA-binding domains"/>
    <property type="match status" value="1"/>
</dbReference>
<feature type="region of interest" description="Disordered" evidence="1">
    <location>
        <begin position="80"/>
        <end position="121"/>
    </location>
</feature>
<evidence type="ECO:0000313" key="4">
    <source>
        <dbReference type="Proteomes" id="UP001595799"/>
    </source>
</evidence>
<name>A0ABV8UNY4_9PROT</name>
<dbReference type="PROSITE" id="PS50943">
    <property type="entry name" value="HTH_CROC1"/>
    <property type="match status" value="1"/>
</dbReference>
<dbReference type="CDD" id="cd06529">
    <property type="entry name" value="S24_LexA-like"/>
    <property type="match status" value="1"/>
</dbReference>
<evidence type="ECO:0000259" key="2">
    <source>
        <dbReference type="PROSITE" id="PS50943"/>
    </source>
</evidence>
<dbReference type="Pfam" id="PF13560">
    <property type="entry name" value="HTH_31"/>
    <property type="match status" value="1"/>
</dbReference>